<dbReference type="RefSeq" id="WP_228416454.1">
    <property type="nucleotide sequence ID" value="NZ_CP081135.1"/>
</dbReference>
<keyword evidence="3" id="KW-1185">Reference proteome</keyword>
<keyword evidence="1" id="KW-0732">Signal</keyword>
<proteinExistence type="predicted"/>
<organism evidence="2 3">
    <name type="scientific">Terrisporobacter hibernicus</name>
    <dbReference type="NCBI Taxonomy" id="2813371"/>
    <lineage>
        <taxon>Bacteria</taxon>
        <taxon>Bacillati</taxon>
        <taxon>Bacillota</taxon>
        <taxon>Clostridia</taxon>
        <taxon>Peptostreptococcales</taxon>
        <taxon>Peptostreptococcaceae</taxon>
        <taxon>Terrisporobacter</taxon>
    </lineage>
</organism>
<dbReference type="Proteomes" id="UP001198983">
    <property type="component" value="Chromosome"/>
</dbReference>
<sequence>MNKRFRKFATTGMAAAIMLSMGATSFATDFFTEYPNLTNYNTDYNYTVEKGSGTKDQALMVQGATSNWYGTSLFNNEADANSINWNIVQGSTDAVSVSKQAPKAVGNQFAAKGNAEIDTSKNAGVAVVEATNTKSGYMDFTVVLNPKDVQKDVSGVNVRAYDASSGSFKFLKSNKGSVSTSAVSSKINYPSAMDAISVVADNFVDDLQWGSKFLKNVNINNKDYPYMENELGWMYRVYDSEGNATSEQKMVDVSEKVGGETFDVESGQTVVWAYGGYSVQFPENLSGLPTK</sequence>
<reference evidence="2 3" key="1">
    <citation type="journal article" date="2023" name="Int. J. Syst. Evol. Microbiol.">
        <title>Terrisporobacter hibernicus sp. nov., isolated from bovine faeces in Northern Ireland.</title>
        <authorList>
            <person name="Mitchell M."/>
            <person name="Nguyen S.V."/>
            <person name="Connor M."/>
            <person name="Fairley D.J."/>
            <person name="Donoghue O."/>
            <person name="Marshall H."/>
            <person name="Koolman L."/>
            <person name="McMullan G."/>
            <person name="Schaffer K.E."/>
            <person name="McGrath J.W."/>
            <person name="Fanning S."/>
        </authorList>
    </citation>
    <scope>NUCLEOTIDE SEQUENCE [LARGE SCALE GENOMIC DNA]</scope>
    <source>
        <strain evidence="2 3">MCA3</strain>
    </source>
</reference>
<dbReference type="KEGG" id="tem:JW646_02390"/>
<accession>A0AAX2ZKY4</accession>
<evidence type="ECO:0000256" key="1">
    <source>
        <dbReference type="SAM" id="SignalP"/>
    </source>
</evidence>
<dbReference type="AlphaFoldDB" id="A0AAX2ZKY4"/>
<protein>
    <recommendedName>
        <fullName evidence="4">DUF4430 domain-containing protein</fullName>
    </recommendedName>
</protein>
<name>A0AAX2ZKY4_9FIRM</name>
<feature type="signal peptide" evidence="1">
    <location>
        <begin position="1"/>
        <end position="27"/>
    </location>
</feature>
<gene>
    <name evidence="2" type="ORF">JW646_02390</name>
</gene>
<feature type="chain" id="PRO_5043623524" description="DUF4430 domain-containing protein" evidence="1">
    <location>
        <begin position="28"/>
        <end position="291"/>
    </location>
</feature>
<evidence type="ECO:0000313" key="2">
    <source>
        <dbReference type="EMBL" id="UEL48322.1"/>
    </source>
</evidence>
<evidence type="ECO:0000313" key="3">
    <source>
        <dbReference type="Proteomes" id="UP001198983"/>
    </source>
</evidence>
<dbReference type="EMBL" id="CP081135">
    <property type="protein sequence ID" value="UEL48322.1"/>
    <property type="molecule type" value="Genomic_DNA"/>
</dbReference>
<evidence type="ECO:0008006" key="4">
    <source>
        <dbReference type="Google" id="ProtNLM"/>
    </source>
</evidence>